<dbReference type="Proteomes" id="UP001313282">
    <property type="component" value="Unassembled WGS sequence"/>
</dbReference>
<comment type="similarity">
    <text evidence="1">Belongs to the ustYa family.</text>
</comment>
<name>A0AAN8RQC3_9PEZI</name>
<dbReference type="InterPro" id="IPR021765">
    <property type="entry name" value="UstYa-like"/>
</dbReference>
<evidence type="ECO:0000256" key="3">
    <source>
        <dbReference type="SAM" id="Phobius"/>
    </source>
</evidence>
<evidence type="ECO:0000313" key="4">
    <source>
        <dbReference type="EMBL" id="KAK6351282.1"/>
    </source>
</evidence>
<dbReference type="PANTHER" id="PTHR33365:SF14">
    <property type="entry name" value="TAT PATHWAY SIGNAL SEQUENCE"/>
    <property type="match status" value="1"/>
</dbReference>
<sequence>MNIFTTQKPPKYNSLPSLPERETDTDSEKTLLNTSKEGTLSSTETESSVYEDEYPLSRKKWGPLTASACITLLNVILLLGSSFCYYRAFYLKKPLPGYITPLNEELKEVSYFSPLLDVIDVPIRVEQINGSLFPGHNPPIFRLPPSPEVDAAWDYVSEGAIFTISAQDVIKLGKDPSQTVRVPASFGFPPDTHLAQLDSVHQIHCLNALRKAVFFEYYYGKKKTIDRLYWIHLSHCAGIVLQNLMCQANLDVITMNWVKTQKKPFPDFSINKKCRDFGVIKKWQDERKLNEELLEKMVRPESYVEGPAPIQNIMDAFEEAKTPWDFDWTTM</sequence>
<keyword evidence="3" id="KW-1133">Transmembrane helix</keyword>
<dbReference type="GO" id="GO:0043386">
    <property type="term" value="P:mycotoxin biosynthetic process"/>
    <property type="evidence" value="ECO:0007669"/>
    <property type="project" value="InterPro"/>
</dbReference>
<accession>A0AAN8RQC3</accession>
<feature type="compositionally biased region" description="Basic and acidic residues" evidence="2">
    <location>
        <begin position="19"/>
        <end position="29"/>
    </location>
</feature>
<evidence type="ECO:0000256" key="1">
    <source>
        <dbReference type="ARBA" id="ARBA00035112"/>
    </source>
</evidence>
<reference evidence="4 5" key="1">
    <citation type="submission" date="2019-10" db="EMBL/GenBank/DDBJ databases">
        <authorList>
            <person name="Palmer J.M."/>
        </authorList>
    </citation>
    <scope>NUCLEOTIDE SEQUENCE [LARGE SCALE GENOMIC DNA]</scope>
    <source>
        <strain evidence="4 5">TWF718</strain>
    </source>
</reference>
<evidence type="ECO:0000256" key="2">
    <source>
        <dbReference type="SAM" id="MobiDB-lite"/>
    </source>
</evidence>
<organism evidence="4 5">
    <name type="scientific">Orbilia javanica</name>
    <dbReference type="NCBI Taxonomy" id="47235"/>
    <lineage>
        <taxon>Eukaryota</taxon>
        <taxon>Fungi</taxon>
        <taxon>Dikarya</taxon>
        <taxon>Ascomycota</taxon>
        <taxon>Pezizomycotina</taxon>
        <taxon>Orbiliomycetes</taxon>
        <taxon>Orbiliales</taxon>
        <taxon>Orbiliaceae</taxon>
        <taxon>Orbilia</taxon>
    </lineage>
</organism>
<comment type="caution">
    <text evidence="4">The sequence shown here is derived from an EMBL/GenBank/DDBJ whole genome shotgun (WGS) entry which is preliminary data.</text>
</comment>
<dbReference type="PANTHER" id="PTHR33365">
    <property type="entry name" value="YALI0B05434P"/>
    <property type="match status" value="1"/>
</dbReference>
<keyword evidence="5" id="KW-1185">Reference proteome</keyword>
<gene>
    <name evidence="4" type="ORF">TWF718_004447</name>
</gene>
<dbReference type="EMBL" id="JAVHNR010000002">
    <property type="protein sequence ID" value="KAK6351282.1"/>
    <property type="molecule type" value="Genomic_DNA"/>
</dbReference>
<evidence type="ECO:0000313" key="5">
    <source>
        <dbReference type="Proteomes" id="UP001313282"/>
    </source>
</evidence>
<dbReference type="AlphaFoldDB" id="A0AAN8RQC3"/>
<feature type="region of interest" description="Disordered" evidence="2">
    <location>
        <begin position="1"/>
        <end position="48"/>
    </location>
</feature>
<evidence type="ECO:0008006" key="6">
    <source>
        <dbReference type="Google" id="ProtNLM"/>
    </source>
</evidence>
<feature type="compositionally biased region" description="Low complexity" evidence="2">
    <location>
        <begin position="34"/>
        <end position="48"/>
    </location>
</feature>
<dbReference type="Pfam" id="PF11807">
    <property type="entry name" value="UstYa"/>
    <property type="match status" value="1"/>
</dbReference>
<proteinExistence type="inferred from homology"/>
<protein>
    <recommendedName>
        <fullName evidence="6">Tat pathway signal sequence protein</fullName>
    </recommendedName>
</protein>
<keyword evidence="3" id="KW-0472">Membrane</keyword>
<feature type="transmembrane region" description="Helical" evidence="3">
    <location>
        <begin position="64"/>
        <end position="86"/>
    </location>
</feature>
<keyword evidence="3" id="KW-0812">Transmembrane</keyword>